<reference evidence="1 2" key="1">
    <citation type="submission" date="2019-03" db="EMBL/GenBank/DDBJ databases">
        <title>Ramlibacter sp. 18x22-1, whole genome shotgun sequence.</title>
        <authorList>
            <person name="Zhang X."/>
            <person name="Feng G."/>
            <person name="Zhu H."/>
        </authorList>
    </citation>
    <scope>NUCLEOTIDE SEQUENCE [LARGE SCALE GENOMIC DNA]</scope>
    <source>
        <strain evidence="1 2">18x22-1</strain>
    </source>
</reference>
<proteinExistence type="predicted"/>
<comment type="caution">
    <text evidence="1">The sequence shown here is derived from an EMBL/GenBank/DDBJ whole genome shotgun (WGS) entry which is preliminary data.</text>
</comment>
<keyword evidence="2" id="KW-1185">Reference proteome</keyword>
<sequence length="119" mass="13662">MGAISVRFDNSEQGQNLLRRYVQEYYAVRGRSCFPFAETKNEEWEWYYFHYLIDRRTVMRVFLGTDRGILLLGIELGIGPAYFAPEQFQGSSAGFTSEPSEAGVVQNLAALDRYLSETK</sequence>
<dbReference type="OrthoDB" id="9152809at2"/>
<dbReference type="RefSeq" id="WP_135251017.1">
    <property type="nucleotide sequence ID" value="NZ_SMLK01000006.1"/>
</dbReference>
<evidence type="ECO:0000313" key="2">
    <source>
        <dbReference type="Proteomes" id="UP000297839"/>
    </source>
</evidence>
<name>A0A4Z0BG79_9BURK</name>
<accession>A0A4Z0BG79</accession>
<dbReference type="AlphaFoldDB" id="A0A4Z0BG79"/>
<dbReference type="Proteomes" id="UP000297839">
    <property type="component" value="Unassembled WGS sequence"/>
</dbReference>
<organism evidence="1 2">
    <name type="scientific">Ramlibacter humi</name>
    <dbReference type="NCBI Taxonomy" id="2530451"/>
    <lineage>
        <taxon>Bacteria</taxon>
        <taxon>Pseudomonadati</taxon>
        <taxon>Pseudomonadota</taxon>
        <taxon>Betaproteobacteria</taxon>
        <taxon>Burkholderiales</taxon>
        <taxon>Comamonadaceae</taxon>
        <taxon>Ramlibacter</taxon>
    </lineage>
</organism>
<gene>
    <name evidence="1" type="ORF">EZ216_17200</name>
</gene>
<evidence type="ECO:0000313" key="1">
    <source>
        <dbReference type="EMBL" id="TFY98325.1"/>
    </source>
</evidence>
<dbReference type="EMBL" id="SMLK01000006">
    <property type="protein sequence ID" value="TFY98325.1"/>
    <property type="molecule type" value="Genomic_DNA"/>
</dbReference>
<protein>
    <submittedName>
        <fullName evidence="1">Uncharacterized protein</fullName>
    </submittedName>
</protein>